<dbReference type="GO" id="GO:0005737">
    <property type="term" value="C:cytoplasm"/>
    <property type="evidence" value="ECO:0007669"/>
    <property type="project" value="TreeGrafter"/>
</dbReference>
<feature type="compositionally biased region" description="Polar residues" evidence="1">
    <location>
        <begin position="310"/>
        <end position="320"/>
    </location>
</feature>
<feature type="region of interest" description="Disordered" evidence="1">
    <location>
        <begin position="282"/>
        <end position="320"/>
    </location>
</feature>
<dbReference type="EMBL" id="JAEMGP010000024">
    <property type="protein sequence ID" value="KAG5195501.1"/>
    <property type="molecule type" value="Genomic_DNA"/>
</dbReference>
<dbReference type="GO" id="GO:0005547">
    <property type="term" value="F:phosphatidylinositol-3,4,5-trisphosphate binding"/>
    <property type="evidence" value="ECO:0007669"/>
    <property type="project" value="TreeGrafter"/>
</dbReference>
<evidence type="ECO:0000259" key="2">
    <source>
        <dbReference type="PROSITE" id="PS50003"/>
    </source>
</evidence>
<dbReference type="Pfam" id="PF00169">
    <property type="entry name" value="PH"/>
    <property type="match status" value="1"/>
</dbReference>
<dbReference type="GO" id="GO:0005096">
    <property type="term" value="F:GTPase activator activity"/>
    <property type="evidence" value="ECO:0007669"/>
    <property type="project" value="InterPro"/>
</dbReference>
<evidence type="ECO:0000313" key="4">
    <source>
        <dbReference type="Proteomes" id="UP000664991"/>
    </source>
</evidence>
<feature type="region of interest" description="Disordered" evidence="1">
    <location>
        <begin position="124"/>
        <end position="176"/>
    </location>
</feature>
<reference evidence="3 4" key="1">
    <citation type="submission" date="2020-12" db="EMBL/GenBank/DDBJ databases">
        <title>De novo assembly of Tibetan sheep genome.</title>
        <authorList>
            <person name="Li X."/>
        </authorList>
    </citation>
    <scope>NUCLEOTIDE SEQUENCE [LARGE SCALE GENOMIC DNA]</scope>
    <source>
        <tissue evidence="3">Heart</tissue>
    </source>
</reference>
<dbReference type="Gene3D" id="2.30.29.30">
    <property type="entry name" value="Pleckstrin-homology domain (PH domain)/Phosphotyrosine-binding domain (PTB)"/>
    <property type="match status" value="1"/>
</dbReference>
<evidence type="ECO:0000256" key="1">
    <source>
        <dbReference type="SAM" id="MobiDB-lite"/>
    </source>
</evidence>
<accession>A0A835ZL06</accession>
<organism evidence="3 4">
    <name type="scientific">Ovis aries</name>
    <name type="common">Sheep</name>
    <dbReference type="NCBI Taxonomy" id="9940"/>
    <lineage>
        <taxon>Eukaryota</taxon>
        <taxon>Metazoa</taxon>
        <taxon>Chordata</taxon>
        <taxon>Craniata</taxon>
        <taxon>Vertebrata</taxon>
        <taxon>Euteleostomi</taxon>
        <taxon>Mammalia</taxon>
        <taxon>Eutheria</taxon>
        <taxon>Laurasiatheria</taxon>
        <taxon>Artiodactyla</taxon>
        <taxon>Ruminantia</taxon>
        <taxon>Pecora</taxon>
        <taxon>Bovidae</taxon>
        <taxon>Caprinae</taxon>
        <taxon>Ovis</taxon>
    </lineage>
</organism>
<dbReference type="GO" id="GO:0005886">
    <property type="term" value="C:plasma membrane"/>
    <property type="evidence" value="ECO:0007669"/>
    <property type="project" value="TreeGrafter"/>
</dbReference>
<evidence type="ECO:0000313" key="3">
    <source>
        <dbReference type="EMBL" id="KAG5195501.1"/>
    </source>
</evidence>
<feature type="domain" description="PH" evidence="2">
    <location>
        <begin position="1"/>
        <end position="109"/>
    </location>
</feature>
<dbReference type="PANTHER" id="PTHR46021">
    <property type="entry name" value="ARF-GAP WITH DUAL PH DOMAIN-CONTAINING PROTEIN 1-LIKE PROTEIN"/>
    <property type="match status" value="1"/>
</dbReference>
<dbReference type="InterPro" id="IPR001849">
    <property type="entry name" value="PH_domain"/>
</dbReference>
<dbReference type="PANTHER" id="PTHR46021:SF5">
    <property type="entry name" value="ARF-GAP WITH DUAL PH DOMAIN-CONTAINING PROTEIN 1"/>
    <property type="match status" value="1"/>
</dbReference>
<comment type="caution">
    <text evidence="3">The sequence shown here is derived from an EMBL/GenBank/DDBJ whole genome shotgun (WGS) entry which is preliminary data.</text>
</comment>
<dbReference type="Proteomes" id="UP000664991">
    <property type="component" value="Unassembled WGS sequence"/>
</dbReference>
<protein>
    <recommendedName>
        <fullName evidence="2">PH domain-containing protein</fullName>
    </recommendedName>
</protein>
<dbReference type="SUPFAM" id="SSF50729">
    <property type="entry name" value="PH domain-like"/>
    <property type="match status" value="1"/>
</dbReference>
<dbReference type="CDD" id="cd01251">
    <property type="entry name" value="PH2_ADAP"/>
    <property type="match status" value="1"/>
</dbReference>
<dbReference type="GO" id="GO:1902936">
    <property type="term" value="F:phosphatidylinositol bisphosphate binding"/>
    <property type="evidence" value="ECO:0007669"/>
    <property type="project" value="InterPro"/>
</dbReference>
<dbReference type="AlphaFoldDB" id="A0A835ZL06"/>
<dbReference type="PROSITE" id="PS50003">
    <property type="entry name" value="PH_DOMAIN"/>
    <property type="match status" value="1"/>
</dbReference>
<proteinExistence type="predicted"/>
<dbReference type="InterPro" id="IPR052589">
    <property type="entry name" value="Arf-GAP_dual-PH_domain"/>
</dbReference>
<dbReference type="InterPro" id="IPR037851">
    <property type="entry name" value="PH2_ADAP"/>
</dbReference>
<sequence length="320" mass="34742">MGPLGRRRLGPTCALTPQQTEGFRKRWFTMDDRRLMYFKDPLDAFARGEVFIGSRESGYTVLDGLPPSTQGHHWPHGITIVTPERRFLLACETELEQRAWMEALRKVVDRPMLPQEYAVQTHQKAGPWAGAAGASRQHKPPPPGPLPGLARSGVTKMAGPGEDRCEVTRGQSAVSPDPLPLAAPPVQVPGSPGPQLPKQAGGLAQGPQIFLTTRGCPGLSLGPWTAAARCQCGLCTPTCSARKLWERGAACPASREHLSERADPTWRCGSQRHAARLQTSQHLLLDETRAQGTQPHRPLGGPERPHLSADSDTTLSMPKP</sequence>
<dbReference type="InterPro" id="IPR011993">
    <property type="entry name" value="PH-like_dom_sf"/>
</dbReference>
<dbReference type="FunFam" id="2.30.29.30:FF:000099">
    <property type="entry name" value="Arf-GAP with dual PH domain-containing protein 1"/>
    <property type="match status" value="1"/>
</dbReference>
<gene>
    <name evidence="3" type="ORF">JEQ12_012790</name>
</gene>
<name>A0A835ZL06_SHEEP</name>
<dbReference type="SMART" id="SM00233">
    <property type="entry name" value="PH"/>
    <property type="match status" value="1"/>
</dbReference>